<dbReference type="Gene3D" id="1.10.260.40">
    <property type="entry name" value="lambda repressor-like DNA-binding domains"/>
    <property type="match status" value="1"/>
</dbReference>
<organism evidence="2 3">
    <name type="scientific">Planotetraspora phitsanulokensis</name>
    <dbReference type="NCBI Taxonomy" id="575192"/>
    <lineage>
        <taxon>Bacteria</taxon>
        <taxon>Bacillati</taxon>
        <taxon>Actinomycetota</taxon>
        <taxon>Actinomycetes</taxon>
        <taxon>Streptosporangiales</taxon>
        <taxon>Streptosporangiaceae</taxon>
        <taxon>Planotetraspora</taxon>
    </lineage>
</organism>
<keyword evidence="3" id="KW-1185">Reference proteome</keyword>
<dbReference type="SUPFAM" id="SSF47413">
    <property type="entry name" value="lambda repressor-like DNA-binding domains"/>
    <property type="match status" value="1"/>
</dbReference>
<protein>
    <submittedName>
        <fullName evidence="2">Transcriptional regulator</fullName>
    </submittedName>
</protein>
<dbReference type="Pfam" id="PF13560">
    <property type="entry name" value="HTH_31"/>
    <property type="match status" value="1"/>
</dbReference>
<dbReference type="InterPro" id="IPR001387">
    <property type="entry name" value="Cro/C1-type_HTH"/>
</dbReference>
<sequence>MDGKSPLGAFLRARRQVTTVDQVGLPNIGSRRTPGLRRDEVALLAGVSADYYIRLEQGRERNPSDQVLDALARVFRLDAEATQHLHDLARHRASRHGPVGPYDWLRPYVLQFIEGCDHAVAFALNRRLDILVKNPLASALYHGLDDCDNLLRLIFLNPVAREFYLDWRQQAEDVTGHFRAALGTGGDDPFVQDLVEELSHGSEDFQQIWARHEVRTRTHWSISYRHGVVGEITLHYEMFRVGSPTAQQLVVGQAEPYTSSERAFRRLGRLAGSPADRH</sequence>
<dbReference type="Proteomes" id="UP000622547">
    <property type="component" value="Unassembled WGS sequence"/>
</dbReference>
<dbReference type="Gene3D" id="3.30.450.180">
    <property type="match status" value="1"/>
</dbReference>
<dbReference type="InterPro" id="IPR041413">
    <property type="entry name" value="MLTR_LBD"/>
</dbReference>
<dbReference type="CDD" id="cd00093">
    <property type="entry name" value="HTH_XRE"/>
    <property type="match status" value="1"/>
</dbReference>
<dbReference type="Pfam" id="PF17765">
    <property type="entry name" value="MLTR_LBD"/>
    <property type="match status" value="1"/>
</dbReference>
<dbReference type="GO" id="GO:0003677">
    <property type="term" value="F:DNA binding"/>
    <property type="evidence" value="ECO:0007669"/>
    <property type="project" value="InterPro"/>
</dbReference>
<dbReference type="PANTHER" id="PTHR35010">
    <property type="entry name" value="BLL4672 PROTEIN-RELATED"/>
    <property type="match status" value="1"/>
</dbReference>
<dbReference type="InterPro" id="IPR010982">
    <property type="entry name" value="Lambda_DNA-bd_dom_sf"/>
</dbReference>
<evidence type="ECO:0000313" key="3">
    <source>
        <dbReference type="Proteomes" id="UP000622547"/>
    </source>
</evidence>
<evidence type="ECO:0000259" key="1">
    <source>
        <dbReference type="PROSITE" id="PS50943"/>
    </source>
</evidence>
<accession>A0A8J3UCQ5</accession>
<proteinExistence type="predicted"/>
<gene>
    <name evidence="2" type="ORF">Pph01_62350</name>
</gene>
<evidence type="ECO:0000313" key="2">
    <source>
        <dbReference type="EMBL" id="GII41232.1"/>
    </source>
</evidence>
<dbReference type="PANTHER" id="PTHR35010:SF2">
    <property type="entry name" value="BLL4672 PROTEIN"/>
    <property type="match status" value="1"/>
</dbReference>
<comment type="caution">
    <text evidence="2">The sequence shown here is derived from an EMBL/GenBank/DDBJ whole genome shotgun (WGS) entry which is preliminary data.</text>
</comment>
<dbReference type="PROSITE" id="PS50943">
    <property type="entry name" value="HTH_CROC1"/>
    <property type="match status" value="1"/>
</dbReference>
<reference evidence="2 3" key="1">
    <citation type="submission" date="2021-01" db="EMBL/GenBank/DDBJ databases">
        <title>Whole genome shotgun sequence of Planotetraspora phitsanulokensis NBRC 104273.</title>
        <authorList>
            <person name="Komaki H."/>
            <person name="Tamura T."/>
        </authorList>
    </citation>
    <scope>NUCLEOTIDE SEQUENCE [LARGE SCALE GENOMIC DNA]</scope>
    <source>
        <strain evidence="2 3">NBRC 104273</strain>
    </source>
</reference>
<name>A0A8J3UCQ5_9ACTN</name>
<dbReference type="EMBL" id="BOOP01000031">
    <property type="protein sequence ID" value="GII41232.1"/>
    <property type="molecule type" value="Genomic_DNA"/>
</dbReference>
<dbReference type="RefSeq" id="WP_204076707.1">
    <property type="nucleotide sequence ID" value="NZ_BAABHI010000012.1"/>
</dbReference>
<feature type="domain" description="HTH cro/C1-type" evidence="1">
    <location>
        <begin position="35"/>
        <end position="82"/>
    </location>
</feature>
<dbReference type="SMART" id="SM00530">
    <property type="entry name" value="HTH_XRE"/>
    <property type="match status" value="1"/>
</dbReference>
<dbReference type="AlphaFoldDB" id="A0A8J3UCQ5"/>